<dbReference type="AlphaFoldDB" id="A0A0F9SSZ8"/>
<reference evidence="1" key="1">
    <citation type="journal article" date="2015" name="Nature">
        <title>Complex archaea that bridge the gap between prokaryotes and eukaryotes.</title>
        <authorList>
            <person name="Spang A."/>
            <person name="Saw J.H."/>
            <person name="Jorgensen S.L."/>
            <person name="Zaremba-Niedzwiedzka K."/>
            <person name="Martijn J."/>
            <person name="Lind A.E."/>
            <person name="van Eijk R."/>
            <person name="Schleper C."/>
            <person name="Guy L."/>
            <person name="Ettema T.J."/>
        </authorList>
    </citation>
    <scope>NUCLEOTIDE SEQUENCE</scope>
</reference>
<name>A0A0F9SSZ8_9ZZZZ</name>
<sequence length="75" mass="9218">MVVVKLSFGERFLNWYAKNTKLYIRGQQGKDWDEQRALDAELAKKLNEWFKSLDEIQELDEWHKYWDEVQETHQD</sequence>
<protein>
    <submittedName>
        <fullName evidence="1">Uncharacterized protein</fullName>
    </submittedName>
</protein>
<gene>
    <name evidence="1" type="ORF">LCGC14_0478610</name>
</gene>
<accession>A0A0F9SSZ8</accession>
<organism evidence="1">
    <name type="scientific">marine sediment metagenome</name>
    <dbReference type="NCBI Taxonomy" id="412755"/>
    <lineage>
        <taxon>unclassified sequences</taxon>
        <taxon>metagenomes</taxon>
        <taxon>ecological metagenomes</taxon>
    </lineage>
</organism>
<comment type="caution">
    <text evidence="1">The sequence shown here is derived from an EMBL/GenBank/DDBJ whole genome shotgun (WGS) entry which is preliminary data.</text>
</comment>
<dbReference type="EMBL" id="LAZR01000517">
    <property type="protein sequence ID" value="KKN65722.1"/>
    <property type="molecule type" value="Genomic_DNA"/>
</dbReference>
<proteinExistence type="predicted"/>
<evidence type="ECO:0000313" key="1">
    <source>
        <dbReference type="EMBL" id="KKN65722.1"/>
    </source>
</evidence>